<feature type="transmembrane region" description="Helical" evidence="2">
    <location>
        <begin position="12"/>
        <end position="30"/>
    </location>
</feature>
<proteinExistence type="predicted"/>
<organism evidence="3 4">
    <name type="scientific">Streptomyces asiaticus subsp. ignotus</name>
    <dbReference type="NCBI Taxonomy" id="3098222"/>
    <lineage>
        <taxon>Bacteria</taxon>
        <taxon>Bacillati</taxon>
        <taxon>Actinomycetota</taxon>
        <taxon>Actinomycetes</taxon>
        <taxon>Kitasatosporales</taxon>
        <taxon>Streptomycetaceae</taxon>
        <taxon>Streptomyces</taxon>
        <taxon>Streptomyces violaceusniger group</taxon>
    </lineage>
</organism>
<evidence type="ECO:0000256" key="1">
    <source>
        <dbReference type="SAM" id="MobiDB-lite"/>
    </source>
</evidence>
<comment type="caution">
    <text evidence="3">The sequence shown here is derived from an EMBL/GenBank/DDBJ whole genome shotgun (WGS) entry which is preliminary data.</text>
</comment>
<evidence type="ECO:0000313" key="3">
    <source>
        <dbReference type="EMBL" id="MEE4598240.1"/>
    </source>
</evidence>
<evidence type="ECO:0008006" key="5">
    <source>
        <dbReference type="Google" id="ProtNLM"/>
    </source>
</evidence>
<feature type="transmembrane region" description="Helical" evidence="2">
    <location>
        <begin position="160"/>
        <end position="181"/>
    </location>
</feature>
<name>A0ABU7QAE4_9ACTN</name>
<sequence>MITLAAELGSMTSTTLTSAGLAVGIGLLAVEHVKWWRGGTAPATAGGKGKKGGPVESSGKSRDPRKLIPFWFGIAFGTLAVACPAGLLGNGAGFLRWGGNGIGDLVMSKMTGQTSSTVASASAPALSRDGSLVVTALVISLLLLRKTFAKVLRGTWWRGVWAGTLLAIGTGTFAAIGNAVVPGVNDLGAYLMNGVVHGTLV</sequence>
<dbReference type="RefSeq" id="WP_330815459.1">
    <property type="nucleotide sequence ID" value="NZ_JAZBJO010000045.1"/>
</dbReference>
<protein>
    <recommendedName>
        <fullName evidence="5">Sulphur transport domain-containing protein</fullName>
    </recommendedName>
</protein>
<reference evidence="3 4" key="1">
    <citation type="submission" date="2023-11" db="EMBL/GenBank/DDBJ databases">
        <title>30 novel species of actinomycetes from the DSMZ collection.</title>
        <authorList>
            <person name="Nouioui I."/>
        </authorList>
    </citation>
    <scope>NUCLEOTIDE SEQUENCE [LARGE SCALE GENOMIC DNA]</scope>
    <source>
        <strain evidence="3 4">DSM 41524</strain>
    </source>
</reference>
<accession>A0ABU7QAE4</accession>
<gene>
    <name evidence="3" type="ORF">V2J94_41465</name>
</gene>
<dbReference type="EMBL" id="JAZBJO010000045">
    <property type="protein sequence ID" value="MEE4598240.1"/>
    <property type="molecule type" value="Genomic_DNA"/>
</dbReference>
<keyword evidence="4" id="KW-1185">Reference proteome</keyword>
<keyword evidence="2" id="KW-0812">Transmembrane</keyword>
<dbReference type="Proteomes" id="UP001354709">
    <property type="component" value="Unassembled WGS sequence"/>
</dbReference>
<keyword evidence="2" id="KW-1133">Transmembrane helix</keyword>
<keyword evidence="2" id="KW-0472">Membrane</keyword>
<evidence type="ECO:0000256" key="2">
    <source>
        <dbReference type="SAM" id="Phobius"/>
    </source>
</evidence>
<feature type="region of interest" description="Disordered" evidence="1">
    <location>
        <begin position="41"/>
        <end position="62"/>
    </location>
</feature>
<feature type="transmembrane region" description="Helical" evidence="2">
    <location>
        <begin position="130"/>
        <end position="148"/>
    </location>
</feature>
<evidence type="ECO:0000313" key="4">
    <source>
        <dbReference type="Proteomes" id="UP001354709"/>
    </source>
</evidence>
<feature type="transmembrane region" description="Helical" evidence="2">
    <location>
        <begin position="67"/>
        <end position="87"/>
    </location>
</feature>